<accession>A0A512D773</accession>
<dbReference type="Proteomes" id="UP000321534">
    <property type="component" value="Unassembled WGS sequence"/>
</dbReference>
<feature type="transmembrane region" description="Helical" evidence="1">
    <location>
        <begin position="101"/>
        <end position="122"/>
    </location>
</feature>
<dbReference type="OrthoDB" id="5243448at2"/>
<gene>
    <name evidence="2" type="ORF">TAE01_40370</name>
</gene>
<proteinExistence type="predicted"/>
<reference evidence="2 3" key="1">
    <citation type="submission" date="2019-07" db="EMBL/GenBank/DDBJ databases">
        <title>Whole genome shotgun sequence of Terrabacter aerolatus NBRC 106305.</title>
        <authorList>
            <person name="Hosoyama A."/>
            <person name="Uohara A."/>
            <person name="Ohji S."/>
            <person name="Ichikawa N."/>
        </authorList>
    </citation>
    <scope>NUCLEOTIDE SEQUENCE [LARGE SCALE GENOMIC DNA]</scope>
    <source>
        <strain evidence="2 3">NBRC 106305</strain>
    </source>
</reference>
<feature type="transmembrane region" description="Helical" evidence="1">
    <location>
        <begin position="165"/>
        <end position="186"/>
    </location>
</feature>
<keyword evidence="3" id="KW-1185">Reference proteome</keyword>
<dbReference type="PANTHER" id="PTHR35337:SF1">
    <property type="entry name" value="SLR1478 PROTEIN"/>
    <property type="match status" value="1"/>
</dbReference>
<feature type="transmembrane region" description="Helical" evidence="1">
    <location>
        <begin position="206"/>
        <end position="235"/>
    </location>
</feature>
<dbReference type="InterPro" id="IPR002798">
    <property type="entry name" value="SpoIIM-like"/>
</dbReference>
<dbReference type="PANTHER" id="PTHR35337">
    <property type="entry name" value="SLR1478 PROTEIN"/>
    <property type="match status" value="1"/>
</dbReference>
<evidence type="ECO:0000313" key="2">
    <source>
        <dbReference type="EMBL" id="GEO32227.1"/>
    </source>
</evidence>
<organism evidence="2 3">
    <name type="scientific">Terrabacter aerolatus</name>
    <dbReference type="NCBI Taxonomy" id="422442"/>
    <lineage>
        <taxon>Bacteria</taxon>
        <taxon>Bacillati</taxon>
        <taxon>Actinomycetota</taxon>
        <taxon>Actinomycetes</taxon>
        <taxon>Micrococcales</taxon>
        <taxon>Intrasporangiaceae</taxon>
        <taxon>Terrabacter</taxon>
    </lineage>
</organism>
<keyword evidence="1" id="KW-0472">Membrane</keyword>
<name>A0A512D773_9MICO</name>
<evidence type="ECO:0000256" key="1">
    <source>
        <dbReference type="SAM" id="Phobius"/>
    </source>
</evidence>
<dbReference type="EMBL" id="BJYX01000043">
    <property type="protein sequence ID" value="GEO32227.1"/>
    <property type="molecule type" value="Genomic_DNA"/>
</dbReference>
<dbReference type="AlphaFoldDB" id="A0A512D773"/>
<evidence type="ECO:0000313" key="3">
    <source>
        <dbReference type="Proteomes" id="UP000321534"/>
    </source>
</evidence>
<dbReference type="RefSeq" id="WP_147068583.1">
    <property type="nucleotide sequence ID" value="NZ_BAAARO010000015.1"/>
</dbReference>
<keyword evidence="1" id="KW-0812">Transmembrane</keyword>
<comment type="caution">
    <text evidence="2">The sequence shown here is derived from an EMBL/GenBank/DDBJ whole genome shotgun (WGS) entry which is preliminary data.</text>
</comment>
<feature type="transmembrane region" description="Helical" evidence="1">
    <location>
        <begin position="285"/>
        <end position="304"/>
    </location>
</feature>
<sequence>MNVDALVTAHHEQWERLDALSRRPRLTAAEADELLDLYERVSTHLSQVRSTAPDPMLVRHLSMLLSRARLSLAGRHASTWSGLLAFFTHTFPAALYELRRWWVSTLVASIVLAALVAGWTVAHPELYTSQLSAEQIRAYVDTDFAGYYSEFAHHEFATQVWVNNAWVAAQCIAFGALGLPVLLLLWQNVVNLGVTAALMISHDRASLFFGLILPHGLLELTAVFVAGGAGLRLFWSWVDPGPLSRSASFARAGRTVVGVALGLAAVLLVSGLIEGFVTPSGLPTAARIAIGLTAWGAFLVYVFVVGRRAHRDGASGDVASRAVGDAAPVVG</sequence>
<protein>
    <submittedName>
        <fullName evidence="2">Membrane protein</fullName>
    </submittedName>
</protein>
<feature type="transmembrane region" description="Helical" evidence="1">
    <location>
        <begin position="256"/>
        <end position="273"/>
    </location>
</feature>
<dbReference type="Pfam" id="PF01944">
    <property type="entry name" value="SpoIIM"/>
    <property type="match status" value="1"/>
</dbReference>
<keyword evidence="1" id="KW-1133">Transmembrane helix</keyword>